<dbReference type="PANTHER" id="PTHR37984:SF5">
    <property type="entry name" value="PROTEIN NYNRIN-LIKE"/>
    <property type="match status" value="1"/>
</dbReference>
<organism evidence="1 2">
    <name type="scientific">Austropuccinia psidii MF-1</name>
    <dbReference type="NCBI Taxonomy" id="1389203"/>
    <lineage>
        <taxon>Eukaryota</taxon>
        <taxon>Fungi</taxon>
        <taxon>Dikarya</taxon>
        <taxon>Basidiomycota</taxon>
        <taxon>Pucciniomycotina</taxon>
        <taxon>Pucciniomycetes</taxon>
        <taxon>Pucciniales</taxon>
        <taxon>Sphaerophragmiaceae</taxon>
        <taxon>Austropuccinia</taxon>
    </lineage>
</organism>
<sequence length="160" mass="18296">MRQKLINVLYTHKNAFASYNEPLGTIIGNDFAITLNIDRPCHPVLRGPDYSTSPRARETLEKNIQELIQLGILRNVGHNEEVKVTTPVLIVWNNDKLRMVVDFKALNTYTVPDRYLIPRILETLTQLSKAKYIASMHSLKGFDKTFLKPKAKKLLGIITH</sequence>
<dbReference type="PANTHER" id="PTHR37984">
    <property type="entry name" value="PROTEIN CBG26694"/>
    <property type="match status" value="1"/>
</dbReference>
<dbReference type="Gene3D" id="3.30.70.270">
    <property type="match status" value="1"/>
</dbReference>
<proteinExistence type="predicted"/>
<gene>
    <name evidence="1" type="ORF">O181_059347</name>
</gene>
<accession>A0A9Q3ELG9</accession>
<dbReference type="Proteomes" id="UP000765509">
    <property type="component" value="Unassembled WGS sequence"/>
</dbReference>
<name>A0A9Q3ELG9_9BASI</name>
<evidence type="ECO:0000313" key="2">
    <source>
        <dbReference type="Proteomes" id="UP000765509"/>
    </source>
</evidence>
<protein>
    <recommendedName>
        <fullName evidence="3">Reverse transcriptase domain-containing protein</fullName>
    </recommendedName>
</protein>
<evidence type="ECO:0008006" key="3">
    <source>
        <dbReference type="Google" id="ProtNLM"/>
    </source>
</evidence>
<dbReference type="EMBL" id="AVOT02027536">
    <property type="protein sequence ID" value="MBW0519632.1"/>
    <property type="molecule type" value="Genomic_DNA"/>
</dbReference>
<dbReference type="OrthoDB" id="6776860at2759"/>
<dbReference type="InterPro" id="IPR050951">
    <property type="entry name" value="Retrovirus_Pol_polyprotein"/>
</dbReference>
<dbReference type="Gene3D" id="3.10.10.10">
    <property type="entry name" value="HIV Type 1 Reverse Transcriptase, subunit A, domain 1"/>
    <property type="match status" value="1"/>
</dbReference>
<dbReference type="InterPro" id="IPR043502">
    <property type="entry name" value="DNA/RNA_pol_sf"/>
</dbReference>
<dbReference type="AlphaFoldDB" id="A0A9Q3ELG9"/>
<evidence type="ECO:0000313" key="1">
    <source>
        <dbReference type="EMBL" id="MBW0519632.1"/>
    </source>
</evidence>
<comment type="caution">
    <text evidence="1">The sequence shown here is derived from an EMBL/GenBank/DDBJ whole genome shotgun (WGS) entry which is preliminary data.</text>
</comment>
<dbReference type="SUPFAM" id="SSF56672">
    <property type="entry name" value="DNA/RNA polymerases"/>
    <property type="match status" value="1"/>
</dbReference>
<dbReference type="InterPro" id="IPR043128">
    <property type="entry name" value="Rev_trsase/Diguanyl_cyclase"/>
</dbReference>
<keyword evidence="2" id="KW-1185">Reference proteome</keyword>
<reference evidence="1" key="1">
    <citation type="submission" date="2021-03" db="EMBL/GenBank/DDBJ databases">
        <title>Draft genome sequence of rust myrtle Austropuccinia psidii MF-1, a brazilian biotype.</title>
        <authorList>
            <person name="Quecine M.C."/>
            <person name="Pachon D.M.R."/>
            <person name="Bonatelli M.L."/>
            <person name="Correr F.H."/>
            <person name="Franceschini L.M."/>
            <person name="Leite T.F."/>
            <person name="Margarido G.R.A."/>
            <person name="Almeida C.A."/>
            <person name="Ferrarezi J.A."/>
            <person name="Labate C.A."/>
        </authorList>
    </citation>
    <scope>NUCLEOTIDE SEQUENCE</scope>
    <source>
        <strain evidence="1">MF-1</strain>
    </source>
</reference>